<accession>A0ABT0XNR2</accession>
<comment type="subcellular location">
    <subcellularLocation>
        <location evidence="1">Cell membrane</location>
        <topology evidence="1">Lipid-anchor</topology>
    </subcellularLocation>
</comment>
<dbReference type="PANTHER" id="PTHR30532:SF10">
    <property type="entry name" value="IRON-UPTAKE SYSTEM-BINDING PROTEIN"/>
    <property type="match status" value="1"/>
</dbReference>
<evidence type="ECO:0000313" key="9">
    <source>
        <dbReference type="Proteomes" id="UP001203665"/>
    </source>
</evidence>
<proteinExistence type="inferred from homology"/>
<feature type="domain" description="Fe/B12 periplasmic-binding" evidence="7">
    <location>
        <begin position="63"/>
        <end position="323"/>
    </location>
</feature>
<evidence type="ECO:0000256" key="2">
    <source>
        <dbReference type="ARBA" id="ARBA00008814"/>
    </source>
</evidence>
<evidence type="ECO:0000313" key="8">
    <source>
        <dbReference type="EMBL" id="MCM2677355.1"/>
    </source>
</evidence>
<comment type="caution">
    <text evidence="8">The sequence shown here is derived from an EMBL/GenBank/DDBJ whole genome shotgun (WGS) entry which is preliminary data.</text>
</comment>
<dbReference type="EMBL" id="JAMQJY010000003">
    <property type="protein sequence ID" value="MCM2677355.1"/>
    <property type="molecule type" value="Genomic_DNA"/>
</dbReference>
<evidence type="ECO:0000256" key="1">
    <source>
        <dbReference type="ARBA" id="ARBA00004193"/>
    </source>
</evidence>
<dbReference type="PANTHER" id="PTHR30532">
    <property type="entry name" value="IRON III DICITRATE-BINDING PERIPLASMIC PROTEIN"/>
    <property type="match status" value="1"/>
</dbReference>
<dbReference type="InterPro" id="IPR002491">
    <property type="entry name" value="ABC_transptr_periplasmic_BD"/>
</dbReference>
<dbReference type="Gene3D" id="3.40.50.1980">
    <property type="entry name" value="Nitrogenase molybdenum iron protein domain"/>
    <property type="match status" value="2"/>
</dbReference>
<dbReference type="InterPro" id="IPR051313">
    <property type="entry name" value="Bact_iron-sidero_bind"/>
</dbReference>
<feature type="signal peptide" evidence="6">
    <location>
        <begin position="1"/>
        <end position="24"/>
    </location>
</feature>
<dbReference type="SUPFAM" id="SSF53807">
    <property type="entry name" value="Helical backbone' metal receptor"/>
    <property type="match status" value="1"/>
</dbReference>
<dbReference type="RefSeq" id="WP_251611044.1">
    <property type="nucleotide sequence ID" value="NZ_JAMQJY010000003.1"/>
</dbReference>
<dbReference type="PROSITE" id="PS50983">
    <property type="entry name" value="FE_B12_PBP"/>
    <property type="match status" value="1"/>
</dbReference>
<comment type="similarity">
    <text evidence="2">Belongs to the bacterial solute-binding protein 8 family.</text>
</comment>
<evidence type="ECO:0000256" key="4">
    <source>
        <dbReference type="ARBA" id="ARBA00022729"/>
    </source>
</evidence>
<sequence>MKKALLHTSVLACVLMLAACGSQAEETEGTEQEGSASESESSGEQVVTYLGEDYTIPENVERIVVTGAMEAMEDSLVLDVEPIGVMTVGGSVPDMFAPITSNAEPIGEKTEPDVEKILSLDPDVILASTKFPPEVVEELEKVAPTIKISHIASDWEESLEFLGQLTGKEDLATESIASYYSELDEAKESIGDQLDDKTVLAVRVRNNDLYIYPSSIFVNSILYDDLDIAAPVVTEAAQAQELISIEQLAEINPDYLFIQDAAAENSGAETEIIDQLKQDPILDNVPALTEDQTYVNIIDPLSEGGPSWSRMAFLNEVTSLFEN</sequence>
<gene>
    <name evidence="8" type="ORF">NDM98_19220</name>
</gene>
<dbReference type="Pfam" id="PF01497">
    <property type="entry name" value="Peripla_BP_2"/>
    <property type="match status" value="1"/>
</dbReference>
<evidence type="ECO:0000256" key="3">
    <source>
        <dbReference type="ARBA" id="ARBA00022448"/>
    </source>
</evidence>
<organism evidence="8 9">
    <name type="scientific">Alkalicoccobacillus plakortidis</name>
    <dbReference type="NCBI Taxonomy" id="444060"/>
    <lineage>
        <taxon>Bacteria</taxon>
        <taxon>Bacillati</taxon>
        <taxon>Bacillota</taxon>
        <taxon>Bacilli</taxon>
        <taxon>Bacillales</taxon>
        <taxon>Bacillaceae</taxon>
        <taxon>Alkalicoccobacillus</taxon>
    </lineage>
</organism>
<keyword evidence="4 6" id="KW-0732">Signal</keyword>
<dbReference type="PROSITE" id="PS51257">
    <property type="entry name" value="PROKAR_LIPOPROTEIN"/>
    <property type="match status" value="1"/>
</dbReference>
<evidence type="ECO:0000256" key="6">
    <source>
        <dbReference type="SAM" id="SignalP"/>
    </source>
</evidence>
<protein>
    <submittedName>
        <fullName evidence="8">ABC transporter substrate-binding protein</fullName>
    </submittedName>
</protein>
<keyword evidence="3" id="KW-0813">Transport</keyword>
<keyword evidence="9" id="KW-1185">Reference proteome</keyword>
<evidence type="ECO:0000259" key="7">
    <source>
        <dbReference type="PROSITE" id="PS50983"/>
    </source>
</evidence>
<dbReference type="Proteomes" id="UP001203665">
    <property type="component" value="Unassembled WGS sequence"/>
</dbReference>
<feature type="chain" id="PRO_5047214660" evidence="6">
    <location>
        <begin position="25"/>
        <end position="323"/>
    </location>
</feature>
<reference evidence="8" key="1">
    <citation type="submission" date="2022-06" db="EMBL/GenBank/DDBJ databases">
        <title>Alkalicoccobacillus porphyridii sp. nov., isolated from a marine red alga, Porphyridium purpureum and reclassification of Shouchella plakortidis and Shouchella gibsonii as Alkalicoccobacillus plakortidis comb. nov. and Alkalicoccobacillus gibsonii comb. nov.</title>
        <authorList>
            <person name="Kim K.H."/>
            <person name="Lee J.K."/>
            <person name="Han D.M."/>
            <person name="Baek J.H."/>
            <person name="Jeon C.O."/>
        </authorList>
    </citation>
    <scope>NUCLEOTIDE SEQUENCE</scope>
    <source>
        <strain evidence="8">DSM 19153</strain>
    </source>
</reference>
<feature type="compositionally biased region" description="Low complexity" evidence="5">
    <location>
        <begin position="32"/>
        <end position="44"/>
    </location>
</feature>
<evidence type="ECO:0000256" key="5">
    <source>
        <dbReference type="SAM" id="MobiDB-lite"/>
    </source>
</evidence>
<name>A0ABT0XNR2_9BACI</name>
<feature type="region of interest" description="Disordered" evidence="5">
    <location>
        <begin position="25"/>
        <end position="44"/>
    </location>
</feature>